<gene>
    <name evidence="1" type="ORF">NKG59_04515</name>
</gene>
<proteinExistence type="predicted"/>
<keyword evidence="2" id="KW-1185">Reference proteome</keyword>
<organism evidence="1 2">
    <name type="scientific">Ralstonia chuxiongensis</name>
    <dbReference type="NCBI Taxonomy" id="2957504"/>
    <lineage>
        <taxon>Bacteria</taxon>
        <taxon>Pseudomonadati</taxon>
        <taxon>Pseudomonadota</taxon>
        <taxon>Betaproteobacteria</taxon>
        <taxon>Burkholderiales</taxon>
        <taxon>Burkholderiaceae</taxon>
        <taxon>Ralstonia</taxon>
    </lineage>
</organism>
<reference evidence="2" key="1">
    <citation type="journal article" date="2023" name="Front. Microbiol.">
        <title>Ralstonia chuxiongensis sp. nov., Ralstonia mojiangensis sp. nov., and Ralstonia soli sp. nov., isolated from tobacco fields, are three novel species in the family Burkholderiaceae.</title>
        <authorList>
            <person name="Lu C.H."/>
            <person name="Zhang Y.Y."/>
            <person name="Jiang N."/>
            <person name="Chen W."/>
            <person name="Shao X."/>
            <person name="Zhao Z.M."/>
            <person name="Lu W.L."/>
            <person name="Hu X."/>
            <person name="Xi Y.X."/>
            <person name="Zou S.Y."/>
            <person name="Wei Q.J."/>
            <person name="Lin Z.L."/>
            <person name="Gong L."/>
            <person name="Gai X.T."/>
            <person name="Zhang L.Q."/>
            <person name="Li J.Y."/>
            <person name="Jin Y."/>
            <person name="Xia Z.Y."/>
        </authorList>
    </citation>
    <scope>NUCLEOTIDE SEQUENCE [LARGE SCALE GENOMIC DNA]</scope>
    <source>
        <strain evidence="2">21YRMH01-3</strain>
    </source>
</reference>
<dbReference type="EMBL" id="JAMYWC010000001">
    <property type="protein sequence ID" value="MCP1171605.1"/>
    <property type="molecule type" value="Genomic_DNA"/>
</dbReference>
<sequence>MPTTMAGLPSLDAHERRVMLTEVFLMNQIDTKALIGIFFQKNQFTAIAAAVFRGGRTFFVWLTWR</sequence>
<name>A0AA41WU47_9RALS</name>
<evidence type="ECO:0000313" key="1">
    <source>
        <dbReference type="EMBL" id="MCP1171605.1"/>
    </source>
</evidence>
<accession>A0AA41WU47</accession>
<dbReference type="AlphaFoldDB" id="A0AA41WU47"/>
<evidence type="ECO:0000313" key="2">
    <source>
        <dbReference type="Proteomes" id="UP001162793"/>
    </source>
</evidence>
<dbReference type="Proteomes" id="UP001162793">
    <property type="component" value="Unassembled WGS sequence"/>
</dbReference>
<comment type="caution">
    <text evidence="1">The sequence shown here is derived from an EMBL/GenBank/DDBJ whole genome shotgun (WGS) entry which is preliminary data.</text>
</comment>
<protein>
    <submittedName>
        <fullName evidence="1">Uncharacterized protein</fullName>
    </submittedName>
</protein>
<dbReference type="RefSeq" id="WP_253535620.1">
    <property type="nucleotide sequence ID" value="NZ_JAMYWC010000001.1"/>
</dbReference>